<evidence type="ECO:0000259" key="7">
    <source>
        <dbReference type="PROSITE" id="PS51918"/>
    </source>
</evidence>
<comment type="cofactor">
    <cofactor evidence="1">
        <name>[4Fe-4S] cluster</name>
        <dbReference type="ChEBI" id="CHEBI:49883"/>
    </cofactor>
</comment>
<dbReference type="SFLD" id="SFLDG01067">
    <property type="entry name" value="SPASM/twitch_domain_containing"/>
    <property type="match status" value="1"/>
</dbReference>
<dbReference type="Pfam" id="PF04055">
    <property type="entry name" value="Radical_SAM"/>
    <property type="match status" value="1"/>
</dbReference>
<dbReference type="AlphaFoldDB" id="A0A6M3JHG8"/>
<proteinExistence type="predicted"/>
<keyword evidence="2" id="KW-0004">4Fe-4S</keyword>
<protein>
    <submittedName>
        <fullName evidence="8">Putative radical SAM superfamily protein</fullName>
    </submittedName>
</protein>
<dbReference type="EMBL" id="MT141703">
    <property type="protein sequence ID" value="QJA69403.1"/>
    <property type="molecule type" value="Genomic_DNA"/>
</dbReference>
<dbReference type="InterPro" id="IPR050377">
    <property type="entry name" value="Radical_SAM_PqqE_MftC-like"/>
</dbReference>
<dbReference type="SUPFAM" id="SSF102114">
    <property type="entry name" value="Radical SAM enzymes"/>
    <property type="match status" value="1"/>
</dbReference>
<dbReference type="Gene3D" id="3.20.20.70">
    <property type="entry name" value="Aldolase class I"/>
    <property type="match status" value="1"/>
</dbReference>
<dbReference type="InterPro" id="IPR034391">
    <property type="entry name" value="AdoMet-like_SPASM_containing"/>
</dbReference>
<dbReference type="PROSITE" id="PS51918">
    <property type="entry name" value="RADICAL_SAM"/>
    <property type="match status" value="1"/>
</dbReference>
<dbReference type="PANTHER" id="PTHR11228:SF35">
    <property type="entry name" value="MOLYBDENUM COFACTOR BIOSYNTHESIS PROTEIN A-RELATED"/>
    <property type="match status" value="1"/>
</dbReference>
<evidence type="ECO:0000256" key="6">
    <source>
        <dbReference type="ARBA" id="ARBA00023014"/>
    </source>
</evidence>
<dbReference type="GO" id="GO:0003824">
    <property type="term" value="F:catalytic activity"/>
    <property type="evidence" value="ECO:0007669"/>
    <property type="project" value="InterPro"/>
</dbReference>
<dbReference type="GO" id="GO:0046872">
    <property type="term" value="F:metal ion binding"/>
    <property type="evidence" value="ECO:0007669"/>
    <property type="project" value="UniProtKB-KW"/>
</dbReference>
<keyword evidence="6" id="KW-0411">Iron-sulfur</keyword>
<gene>
    <name evidence="8" type="ORF">MM415A04623_0001</name>
</gene>
<sequence length="328" mass="38147">MTNKNYHTLSGSDISEESKDIRYSEYRRQWHENPEKYVVNDFPLFLDIEATSVCNLKCPHCIQTSSNFKKGFMPLSLYKNVIDEASENNCYGCKYHTIGRGEPLLHRQIVQMVEYAKKRGLIDVYLNTNATLLNASIVKDLLDAGLDRISLSIDGFRKDYYERNRVGANFDRLFNAVEGFKNYRDRFGYKTRIRIQTVKLEGLDLNEYSNFWGGYCDEVSYIDYKDMGRRKYNVIDKKFSCPQLWQRMSILWNGSVLPCNHDDREFAKIGDMRGGDISIYKAWNSSAMKYMRELHKGGNSHFLAACDGCVLRSSEILRKGLSYAKRNK</sequence>
<evidence type="ECO:0000256" key="4">
    <source>
        <dbReference type="ARBA" id="ARBA00022723"/>
    </source>
</evidence>
<dbReference type="SFLD" id="SFLDG01387">
    <property type="entry name" value="BtrN-like_SPASM_domain_contain"/>
    <property type="match status" value="1"/>
</dbReference>
<accession>A0A6M3JHG8</accession>
<dbReference type="CDD" id="cd21109">
    <property type="entry name" value="SPASM"/>
    <property type="match status" value="1"/>
</dbReference>
<keyword evidence="3" id="KW-0949">S-adenosyl-L-methionine</keyword>
<evidence type="ECO:0000313" key="8">
    <source>
        <dbReference type="EMBL" id="QJA69403.1"/>
    </source>
</evidence>
<name>A0A6M3JHG8_9ZZZZ</name>
<dbReference type="SFLD" id="SFLDS00029">
    <property type="entry name" value="Radical_SAM"/>
    <property type="match status" value="1"/>
</dbReference>
<dbReference type="PANTHER" id="PTHR11228">
    <property type="entry name" value="RADICAL SAM DOMAIN PROTEIN"/>
    <property type="match status" value="1"/>
</dbReference>
<keyword evidence="4" id="KW-0479">Metal-binding</keyword>
<evidence type="ECO:0000256" key="1">
    <source>
        <dbReference type="ARBA" id="ARBA00001966"/>
    </source>
</evidence>
<evidence type="ECO:0000256" key="5">
    <source>
        <dbReference type="ARBA" id="ARBA00023004"/>
    </source>
</evidence>
<feature type="domain" description="Radical SAM core" evidence="7">
    <location>
        <begin position="40"/>
        <end position="242"/>
    </location>
</feature>
<dbReference type="InterPro" id="IPR007197">
    <property type="entry name" value="rSAM"/>
</dbReference>
<dbReference type="CDD" id="cd01335">
    <property type="entry name" value="Radical_SAM"/>
    <property type="match status" value="1"/>
</dbReference>
<dbReference type="InterPro" id="IPR023885">
    <property type="entry name" value="4Fe4S-binding_SPASM_dom"/>
</dbReference>
<reference evidence="8" key="1">
    <citation type="submission" date="2020-03" db="EMBL/GenBank/DDBJ databases">
        <title>The deep terrestrial virosphere.</title>
        <authorList>
            <person name="Holmfeldt K."/>
            <person name="Nilsson E."/>
            <person name="Simone D."/>
            <person name="Lopez-Fernandez M."/>
            <person name="Wu X."/>
            <person name="de Brujin I."/>
            <person name="Lundin D."/>
            <person name="Andersson A."/>
            <person name="Bertilsson S."/>
            <person name="Dopson M."/>
        </authorList>
    </citation>
    <scope>NUCLEOTIDE SEQUENCE</scope>
    <source>
        <strain evidence="8">MM415A04623</strain>
    </source>
</reference>
<dbReference type="InterPro" id="IPR013785">
    <property type="entry name" value="Aldolase_TIM"/>
</dbReference>
<keyword evidence="5" id="KW-0408">Iron</keyword>
<organism evidence="8">
    <name type="scientific">viral metagenome</name>
    <dbReference type="NCBI Taxonomy" id="1070528"/>
    <lineage>
        <taxon>unclassified sequences</taxon>
        <taxon>metagenomes</taxon>
        <taxon>organismal metagenomes</taxon>
    </lineage>
</organism>
<dbReference type="Pfam" id="PF13186">
    <property type="entry name" value="SPASM"/>
    <property type="match status" value="1"/>
</dbReference>
<evidence type="ECO:0000256" key="3">
    <source>
        <dbReference type="ARBA" id="ARBA00022691"/>
    </source>
</evidence>
<dbReference type="InterPro" id="IPR058240">
    <property type="entry name" value="rSAM_sf"/>
</dbReference>
<evidence type="ECO:0000256" key="2">
    <source>
        <dbReference type="ARBA" id="ARBA00022485"/>
    </source>
</evidence>
<dbReference type="GO" id="GO:0051536">
    <property type="term" value="F:iron-sulfur cluster binding"/>
    <property type="evidence" value="ECO:0007669"/>
    <property type="project" value="UniProtKB-KW"/>
</dbReference>